<sequence length="88" mass="9250">MVFTLESYSAGNVSKTKYESLLTPTKSFGLKVSGSTKPTNGKNTVCLVDVLMTADLPALVAFKSMLPPCFLASSSASISNNSTILPTK</sequence>
<name>A0A9P8PJV7_WICPI</name>
<dbReference type="EMBL" id="JAEUBG010005764">
    <property type="protein sequence ID" value="KAH3672880.1"/>
    <property type="molecule type" value="Genomic_DNA"/>
</dbReference>
<gene>
    <name evidence="1" type="ORF">WICPIJ_010009</name>
</gene>
<accession>A0A9P8PJV7</accession>
<evidence type="ECO:0000313" key="1">
    <source>
        <dbReference type="EMBL" id="KAH3672880.1"/>
    </source>
</evidence>
<comment type="caution">
    <text evidence="1">The sequence shown here is derived from an EMBL/GenBank/DDBJ whole genome shotgun (WGS) entry which is preliminary data.</text>
</comment>
<evidence type="ECO:0000313" key="2">
    <source>
        <dbReference type="Proteomes" id="UP000774326"/>
    </source>
</evidence>
<organism evidence="1 2">
    <name type="scientific">Wickerhamomyces pijperi</name>
    <name type="common">Yeast</name>
    <name type="synonym">Pichia pijperi</name>
    <dbReference type="NCBI Taxonomy" id="599730"/>
    <lineage>
        <taxon>Eukaryota</taxon>
        <taxon>Fungi</taxon>
        <taxon>Dikarya</taxon>
        <taxon>Ascomycota</taxon>
        <taxon>Saccharomycotina</taxon>
        <taxon>Saccharomycetes</taxon>
        <taxon>Phaffomycetales</taxon>
        <taxon>Wickerhamomycetaceae</taxon>
        <taxon>Wickerhamomyces</taxon>
    </lineage>
</organism>
<proteinExistence type="predicted"/>
<keyword evidence="2" id="KW-1185">Reference proteome</keyword>
<reference evidence="1" key="2">
    <citation type="submission" date="2021-01" db="EMBL/GenBank/DDBJ databases">
        <authorList>
            <person name="Schikora-Tamarit M.A."/>
        </authorList>
    </citation>
    <scope>NUCLEOTIDE SEQUENCE</scope>
    <source>
        <strain evidence="1">CBS2887</strain>
    </source>
</reference>
<dbReference type="AlphaFoldDB" id="A0A9P8PJV7"/>
<reference evidence="1" key="1">
    <citation type="journal article" date="2021" name="Open Biol.">
        <title>Shared evolutionary footprints suggest mitochondrial oxidative damage underlies multiple complex I losses in fungi.</title>
        <authorList>
            <person name="Schikora-Tamarit M.A."/>
            <person name="Marcet-Houben M."/>
            <person name="Nosek J."/>
            <person name="Gabaldon T."/>
        </authorList>
    </citation>
    <scope>NUCLEOTIDE SEQUENCE</scope>
    <source>
        <strain evidence="1">CBS2887</strain>
    </source>
</reference>
<protein>
    <submittedName>
        <fullName evidence="1">Uncharacterized protein</fullName>
    </submittedName>
</protein>
<dbReference type="OrthoDB" id="10495548at2759"/>
<dbReference type="Proteomes" id="UP000774326">
    <property type="component" value="Unassembled WGS sequence"/>
</dbReference>